<reference evidence="2 3" key="1">
    <citation type="submission" date="2024-04" db="EMBL/GenBank/DDBJ databases">
        <title>Symmetric and asymmetric DNA N6-adenine methylation regulates different biological responses in Mucorales.</title>
        <authorList>
            <consortium name="Lawrence Berkeley National Laboratory"/>
            <person name="Lax C."/>
            <person name="Mondo S.J."/>
            <person name="Osorio-Concepcion M."/>
            <person name="Muszewska A."/>
            <person name="Corrochano-Luque M."/>
            <person name="Gutierrez G."/>
            <person name="Riley R."/>
            <person name="Lipzen A."/>
            <person name="Guo J."/>
            <person name="Hundley H."/>
            <person name="Amirebrahimi M."/>
            <person name="Ng V."/>
            <person name="Lorenzo-Gutierrez D."/>
            <person name="Binder U."/>
            <person name="Yang J."/>
            <person name="Song Y."/>
            <person name="Canovas D."/>
            <person name="Navarro E."/>
            <person name="Freitag M."/>
            <person name="Gabaldon T."/>
            <person name="Grigoriev I.V."/>
            <person name="Corrochano L.M."/>
            <person name="Nicolas F.E."/>
            <person name="Garre V."/>
        </authorList>
    </citation>
    <scope>NUCLEOTIDE SEQUENCE [LARGE SCALE GENOMIC DNA]</scope>
    <source>
        <strain evidence="2 3">L51</strain>
    </source>
</reference>
<evidence type="ECO:0000313" key="3">
    <source>
        <dbReference type="Proteomes" id="UP001448207"/>
    </source>
</evidence>
<name>A0ABR3AZJ4_PHYBL</name>
<accession>A0ABR3AZJ4</accession>
<comment type="caution">
    <text evidence="2">The sequence shown here is derived from an EMBL/GenBank/DDBJ whole genome shotgun (WGS) entry which is preliminary data.</text>
</comment>
<dbReference type="EMBL" id="JBCLYO010000008">
    <property type="protein sequence ID" value="KAL0086309.1"/>
    <property type="molecule type" value="Genomic_DNA"/>
</dbReference>
<gene>
    <name evidence="2" type="ORF">J3Q64DRAFT_1739411</name>
</gene>
<feature type="region of interest" description="Disordered" evidence="1">
    <location>
        <begin position="300"/>
        <end position="319"/>
    </location>
</feature>
<organism evidence="2 3">
    <name type="scientific">Phycomyces blakesleeanus</name>
    <dbReference type="NCBI Taxonomy" id="4837"/>
    <lineage>
        <taxon>Eukaryota</taxon>
        <taxon>Fungi</taxon>
        <taxon>Fungi incertae sedis</taxon>
        <taxon>Mucoromycota</taxon>
        <taxon>Mucoromycotina</taxon>
        <taxon>Mucoromycetes</taxon>
        <taxon>Mucorales</taxon>
        <taxon>Phycomycetaceae</taxon>
        <taxon>Phycomyces</taxon>
    </lineage>
</organism>
<dbReference type="Proteomes" id="UP001448207">
    <property type="component" value="Unassembled WGS sequence"/>
</dbReference>
<sequence>MRSTMDMYRSLSLFTTNIWDTIKNQLYNAWYHIYSSIFWISSLASCTSRPKAQDISTKSTSSVSLNRSISFDLSTLSPKQVHPYDYDQDYDQDQVSYFNRSLFKRHRPPLPNFSNTFTDEPRDHQIPAQPELNSIISAGDREKPTRRSFRNHFQTLKHRQLSLNDVKRSLFPRRQSKVNTADSVPNSPIPSHQIVYLSDPTTPTITDTPTSTTDIIATTTAVDLAGSVPISTSTSTSTSASLPILASVESIKADCIHRRRSVSDVLLRSISAWKQKDSRAISRQEPWNVSAPDLFNPSVQSLNTGSNSPSIPTGLSDLGNLEDLGDPNDFSNLGGFSSSCSSNKDRILSKSQSFALFRRKTTIGSSSNKK</sequence>
<feature type="compositionally biased region" description="Polar residues" evidence="1">
    <location>
        <begin position="300"/>
        <end position="313"/>
    </location>
</feature>
<proteinExistence type="predicted"/>
<keyword evidence="3" id="KW-1185">Reference proteome</keyword>
<evidence type="ECO:0000256" key="1">
    <source>
        <dbReference type="SAM" id="MobiDB-lite"/>
    </source>
</evidence>
<protein>
    <submittedName>
        <fullName evidence="2">Uncharacterized protein</fullName>
    </submittedName>
</protein>
<evidence type="ECO:0000313" key="2">
    <source>
        <dbReference type="EMBL" id="KAL0086309.1"/>
    </source>
</evidence>